<evidence type="ECO:0000313" key="2">
    <source>
        <dbReference type="EMBL" id="KAG8171355.1"/>
    </source>
</evidence>
<dbReference type="EMBL" id="JAFNEN010004104">
    <property type="protein sequence ID" value="KAG8171355.1"/>
    <property type="molecule type" value="Genomic_DNA"/>
</dbReference>
<reference evidence="2 3" key="1">
    <citation type="journal article" date="2022" name="Nat. Ecol. Evol.">
        <title>A masculinizing supergene underlies an exaggerated male reproductive morph in a spider.</title>
        <authorList>
            <person name="Hendrickx F."/>
            <person name="De Corte Z."/>
            <person name="Sonet G."/>
            <person name="Van Belleghem S.M."/>
            <person name="Kostlbacher S."/>
            <person name="Vangestel C."/>
        </authorList>
    </citation>
    <scope>NUCLEOTIDE SEQUENCE [LARGE SCALE GENOMIC DNA]</scope>
    <source>
        <strain evidence="2">W744_W776</strain>
    </source>
</reference>
<dbReference type="Proteomes" id="UP000827092">
    <property type="component" value="Unassembled WGS sequence"/>
</dbReference>
<gene>
    <name evidence="2" type="ORF">JTE90_011158</name>
</gene>
<proteinExistence type="predicted"/>
<sequence>MGHRSWVGEIPFSQAGTFCRKAKTLSRGFVSPGPPKGNGVNIPQTPEPRNRAPREPKCGKPKPNWRKSTEDPGKSYLFFVRFPVSPESVVRR</sequence>
<protein>
    <submittedName>
        <fullName evidence="2">Uncharacterized protein</fullName>
    </submittedName>
</protein>
<feature type="region of interest" description="Disordered" evidence="1">
    <location>
        <begin position="26"/>
        <end position="71"/>
    </location>
</feature>
<accession>A0AAV6TI27</accession>
<organism evidence="2 3">
    <name type="scientific">Oedothorax gibbosus</name>
    <dbReference type="NCBI Taxonomy" id="931172"/>
    <lineage>
        <taxon>Eukaryota</taxon>
        <taxon>Metazoa</taxon>
        <taxon>Ecdysozoa</taxon>
        <taxon>Arthropoda</taxon>
        <taxon>Chelicerata</taxon>
        <taxon>Arachnida</taxon>
        <taxon>Araneae</taxon>
        <taxon>Araneomorphae</taxon>
        <taxon>Entelegynae</taxon>
        <taxon>Araneoidea</taxon>
        <taxon>Linyphiidae</taxon>
        <taxon>Erigoninae</taxon>
        <taxon>Oedothorax</taxon>
    </lineage>
</organism>
<dbReference type="AlphaFoldDB" id="A0AAV6TI27"/>
<evidence type="ECO:0000256" key="1">
    <source>
        <dbReference type="SAM" id="MobiDB-lite"/>
    </source>
</evidence>
<keyword evidence="3" id="KW-1185">Reference proteome</keyword>
<evidence type="ECO:0000313" key="3">
    <source>
        <dbReference type="Proteomes" id="UP000827092"/>
    </source>
</evidence>
<feature type="compositionally biased region" description="Basic and acidic residues" evidence="1">
    <location>
        <begin position="48"/>
        <end position="58"/>
    </location>
</feature>
<name>A0AAV6TI27_9ARAC</name>
<comment type="caution">
    <text evidence="2">The sequence shown here is derived from an EMBL/GenBank/DDBJ whole genome shotgun (WGS) entry which is preliminary data.</text>
</comment>